<evidence type="ECO:0000256" key="1">
    <source>
        <dbReference type="ARBA" id="ARBA00022729"/>
    </source>
</evidence>
<evidence type="ECO:0000313" key="3">
    <source>
        <dbReference type="Proteomes" id="UP000189670"/>
    </source>
</evidence>
<feature type="non-terminal residue" evidence="2">
    <location>
        <position position="156"/>
    </location>
</feature>
<dbReference type="InterPro" id="IPR028994">
    <property type="entry name" value="Integrin_alpha_N"/>
</dbReference>
<accession>A0A1V1NT11</accession>
<dbReference type="Proteomes" id="UP000189670">
    <property type="component" value="Unassembled WGS sequence"/>
</dbReference>
<evidence type="ECO:0000313" key="2">
    <source>
        <dbReference type="EMBL" id="ETR65742.1"/>
    </source>
</evidence>
<dbReference type="AlphaFoldDB" id="A0A1V1NT11"/>
<dbReference type="EMBL" id="ATBP01002539">
    <property type="protein sequence ID" value="ETR65742.1"/>
    <property type="molecule type" value="Genomic_DNA"/>
</dbReference>
<evidence type="ECO:0008006" key="4">
    <source>
        <dbReference type="Google" id="ProtNLM"/>
    </source>
</evidence>
<keyword evidence="1" id="KW-0732">Signal</keyword>
<organism evidence="2 3">
    <name type="scientific">Candidatus Magnetoglobus multicellularis str. Araruama</name>
    <dbReference type="NCBI Taxonomy" id="890399"/>
    <lineage>
        <taxon>Bacteria</taxon>
        <taxon>Pseudomonadati</taxon>
        <taxon>Thermodesulfobacteriota</taxon>
        <taxon>Desulfobacteria</taxon>
        <taxon>Desulfobacterales</taxon>
        <taxon>Desulfobacteraceae</taxon>
        <taxon>Candidatus Magnetoglobus</taxon>
    </lineage>
</organism>
<sequence>MTASDAAASDNFGYHVSISEDYALVGAYYDDDNGSNSGSAYLFHRNGTSWSEIQKYTAYDGLASDYLGMAVSMDNDVAVIGGSQEDTMASNAGAAYIYPIAHKARISVINEQMITHETSANPIPITILNEPAGNFTLTASSSNQSLVPDSSIDIAA</sequence>
<dbReference type="InterPro" id="IPR013517">
    <property type="entry name" value="FG-GAP"/>
</dbReference>
<dbReference type="Gene3D" id="2.130.10.130">
    <property type="entry name" value="Integrin alpha, N-terminal"/>
    <property type="match status" value="1"/>
</dbReference>
<gene>
    <name evidence="2" type="ORF">OMM_13776</name>
</gene>
<comment type="caution">
    <text evidence="2">The sequence shown here is derived from an EMBL/GenBank/DDBJ whole genome shotgun (WGS) entry which is preliminary data.</text>
</comment>
<dbReference type="PANTHER" id="PTHR36220:SF1">
    <property type="entry name" value="GAMMA TUBULIN COMPLEX COMPONENT C-TERMINAL DOMAIN-CONTAINING PROTEIN"/>
    <property type="match status" value="1"/>
</dbReference>
<name>A0A1V1NT11_9BACT</name>
<proteinExistence type="predicted"/>
<protein>
    <recommendedName>
        <fullName evidence="4">PKD domain-containing protein</fullName>
    </recommendedName>
</protein>
<dbReference type="PANTHER" id="PTHR36220">
    <property type="entry name" value="UNNAMED PRODUCT"/>
    <property type="match status" value="1"/>
</dbReference>
<dbReference type="Pfam" id="PF14312">
    <property type="entry name" value="FG-GAP_2"/>
    <property type="match status" value="2"/>
</dbReference>
<reference evidence="3" key="1">
    <citation type="submission" date="2012-11" db="EMBL/GenBank/DDBJ databases">
        <authorList>
            <person name="Lucero-Rivera Y.E."/>
            <person name="Tovar-Ramirez D."/>
        </authorList>
    </citation>
    <scope>NUCLEOTIDE SEQUENCE [LARGE SCALE GENOMIC DNA]</scope>
    <source>
        <strain evidence="3">Araruama</strain>
    </source>
</reference>